<organism evidence="1 2">
    <name type="scientific">Colocasia esculenta</name>
    <name type="common">Wild taro</name>
    <name type="synonym">Arum esculentum</name>
    <dbReference type="NCBI Taxonomy" id="4460"/>
    <lineage>
        <taxon>Eukaryota</taxon>
        <taxon>Viridiplantae</taxon>
        <taxon>Streptophyta</taxon>
        <taxon>Embryophyta</taxon>
        <taxon>Tracheophyta</taxon>
        <taxon>Spermatophyta</taxon>
        <taxon>Magnoliopsida</taxon>
        <taxon>Liliopsida</taxon>
        <taxon>Araceae</taxon>
        <taxon>Aroideae</taxon>
        <taxon>Colocasieae</taxon>
        <taxon>Colocasia</taxon>
    </lineage>
</organism>
<evidence type="ECO:0000313" key="2">
    <source>
        <dbReference type="Proteomes" id="UP000652761"/>
    </source>
</evidence>
<keyword evidence="2" id="KW-1185">Reference proteome</keyword>
<evidence type="ECO:0000313" key="1">
    <source>
        <dbReference type="EMBL" id="MQM16576.1"/>
    </source>
</evidence>
<sequence>MRWCRVGGARRDSHSCRGKLVGRVLVAPWFSVASCCRARSTGRDSVLSCCAVWSSDACQGGSPRERTLELRGKRGLDSGAESFVELSCLGLGRRGVRSAFLAQTRQSIVSLPLSALVPEPRSGVRSEAAAWPGYGVACVVCSVAALSRPCAGTEAGARLVSRACELRVPLLAASGGGLFLLLWPVRDW</sequence>
<accession>A0A843XB80</accession>
<protein>
    <submittedName>
        <fullName evidence="1">Uncharacterized protein</fullName>
    </submittedName>
</protein>
<comment type="caution">
    <text evidence="1">The sequence shown here is derived from an EMBL/GenBank/DDBJ whole genome shotgun (WGS) entry which is preliminary data.</text>
</comment>
<name>A0A843XB80_COLES</name>
<dbReference type="Proteomes" id="UP000652761">
    <property type="component" value="Unassembled WGS sequence"/>
</dbReference>
<dbReference type="PROSITE" id="PS51257">
    <property type="entry name" value="PROKAR_LIPOPROTEIN"/>
    <property type="match status" value="1"/>
</dbReference>
<gene>
    <name evidence="1" type="ORF">Taro_049533</name>
</gene>
<proteinExistence type="predicted"/>
<reference evidence="1" key="1">
    <citation type="submission" date="2017-07" db="EMBL/GenBank/DDBJ databases">
        <title>Taro Niue Genome Assembly and Annotation.</title>
        <authorList>
            <person name="Atibalentja N."/>
            <person name="Keating K."/>
            <person name="Fields C.J."/>
        </authorList>
    </citation>
    <scope>NUCLEOTIDE SEQUENCE</scope>
    <source>
        <strain evidence="1">Niue_2</strain>
        <tissue evidence="1">Leaf</tissue>
    </source>
</reference>
<dbReference type="AlphaFoldDB" id="A0A843XB80"/>
<dbReference type="EMBL" id="NMUH01007072">
    <property type="protein sequence ID" value="MQM16576.1"/>
    <property type="molecule type" value="Genomic_DNA"/>
</dbReference>